<sequence length="387" mass="39613">MYHVAPERARAAGAPPGERTVPGTDERGRGEGRADALQAASGGCATLPGGFIRVIGGMMGIVGDSGVPVIAAPMAGGASTPELVASVNAAGGFGFLAAGYKTVQSMTEQIHRTRALTSRPFGVNVFVPGPDDTDPDELAAYQQRLAPEAEHHGIQLGEPHWSDDDYPAKLAALVDDPVPWVSFTFGCPGQSDIAALQGAGSSVAVTVTTPDEARTAVRAGADAGGHQGSFDAGERTLPLAELLPLVRAAVDVPLIAAGGITTAEGVRSVIDSGAVAAQLGTAFLRTPESGASATHKDALADPRFTTTEVTRAFSGRNARGLANRFLRAHSAAAPHAYPHVHYLTGPLRAAASRAGDTETLHLWAGTGYRAAVARPAGEIVAELSARM</sequence>
<dbReference type="SUPFAM" id="SSF51412">
    <property type="entry name" value="Inosine monophosphate dehydrogenase (IMPDH)"/>
    <property type="match status" value="1"/>
</dbReference>
<evidence type="ECO:0000313" key="11">
    <source>
        <dbReference type="EMBL" id="TQN31762.1"/>
    </source>
</evidence>
<evidence type="ECO:0000256" key="8">
    <source>
        <dbReference type="ARBA" id="ARBA00031155"/>
    </source>
</evidence>
<feature type="compositionally biased region" description="Basic and acidic residues" evidence="10">
    <location>
        <begin position="1"/>
        <end position="10"/>
    </location>
</feature>
<keyword evidence="6" id="KW-0560">Oxidoreductase</keyword>
<dbReference type="PANTHER" id="PTHR42747">
    <property type="entry name" value="NITRONATE MONOOXYGENASE-RELATED"/>
    <property type="match status" value="1"/>
</dbReference>
<comment type="cofactor">
    <cofactor evidence="1">
        <name>FMN</name>
        <dbReference type="ChEBI" id="CHEBI:58210"/>
    </cofactor>
</comment>
<keyword evidence="7" id="KW-0503">Monooxygenase</keyword>
<dbReference type="GO" id="GO:0006207">
    <property type="term" value="P:'de novo' pyrimidine nucleobase biosynthetic process"/>
    <property type="evidence" value="ECO:0007669"/>
    <property type="project" value="InterPro"/>
</dbReference>
<keyword evidence="12" id="KW-1185">Reference proteome</keyword>
<dbReference type="EMBL" id="VFQC01000001">
    <property type="protein sequence ID" value="TQN31762.1"/>
    <property type="molecule type" value="Genomic_DNA"/>
</dbReference>
<evidence type="ECO:0000256" key="3">
    <source>
        <dbReference type="ARBA" id="ARBA00022575"/>
    </source>
</evidence>
<gene>
    <name evidence="11" type="ORF">FHX37_1682</name>
</gene>
<dbReference type="InterPro" id="IPR013785">
    <property type="entry name" value="Aldolase_TIM"/>
</dbReference>
<comment type="similarity">
    <text evidence="2">Belongs to the nitronate monooxygenase family. NMO class I subfamily.</text>
</comment>
<evidence type="ECO:0000256" key="2">
    <source>
        <dbReference type="ARBA" id="ARBA00009881"/>
    </source>
</evidence>
<comment type="caution">
    <text evidence="11">The sequence shown here is derived from an EMBL/GenBank/DDBJ whole genome shotgun (WGS) entry which is preliminary data.</text>
</comment>
<dbReference type="AlphaFoldDB" id="A0A543NIV3"/>
<dbReference type="PROSITE" id="PS00912">
    <property type="entry name" value="DHODEHASE_2"/>
    <property type="match status" value="1"/>
</dbReference>
<dbReference type="CDD" id="cd04730">
    <property type="entry name" value="NPD_like"/>
    <property type="match status" value="1"/>
</dbReference>
<keyword evidence="5" id="KW-0288">FMN</keyword>
<accession>A0A543NIV3</accession>
<dbReference type="Pfam" id="PF03060">
    <property type="entry name" value="NMO"/>
    <property type="match status" value="1"/>
</dbReference>
<keyword evidence="3" id="KW-0216">Detoxification</keyword>
<evidence type="ECO:0000256" key="1">
    <source>
        <dbReference type="ARBA" id="ARBA00001917"/>
    </source>
</evidence>
<evidence type="ECO:0000313" key="12">
    <source>
        <dbReference type="Proteomes" id="UP000317422"/>
    </source>
</evidence>
<comment type="catalytic activity">
    <reaction evidence="9">
        <text>3 propionate 3-nitronate + 3 O2 + H2O = 3 3-oxopropanoate + 2 nitrate + nitrite + H2O2 + 3 H(+)</text>
        <dbReference type="Rhea" id="RHEA:57332"/>
        <dbReference type="ChEBI" id="CHEBI:15377"/>
        <dbReference type="ChEBI" id="CHEBI:15378"/>
        <dbReference type="ChEBI" id="CHEBI:15379"/>
        <dbReference type="ChEBI" id="CHEBI:16240"/>
        <dbReference type="ChEBI" id="CHEBI:16301"/>
        <dbReference type="ChEBI" id="CHEBI:17632"/>
        <dbReference type="ChEBI" id="CHEBI:33190"/>
        <dbReference type="ChEBI" id="CHEBI:136067"/>
    </reaction>
</comment>
<evidence type="ECO:0000256" key="10">
    <source>
        <dbReference type="SAM" id="MobiDB-lite"/>
    </source>
</evidence>
<feature type="region of interest" description="Disordered" evidence="10">
    <location>
        <begin position="1"/>
        <end position="33"/>
    </location>
</feature>
<protein>
    <recommendedName>
        <fullName evidence="8">Propionate 3-nitronate monooxygenase</fullName>
    </recommendedName>
</protein>
<dbReference type="PANTHER" id="PTHR42747:SF3">
    <property type="entry name" value="NITRONATE MONOOXYGENASE-RELATED"/>
    <property type="match status" value="1"/>
</dbReference>
<evidence type="ECO:0000256" key="9">
    <source>
        <dbReference type="ARBA" id="ARBA00049401"/>
    </source>
</evidence>
<feature type="compositionally biased region" description="Basic and acidic residues" evidence="10">
    <location>
        <begin position="24"/>
        <end position="33"/>
    </location>
</feature>
<dbReference type="GO" id="GO:0018580">
    <property type="term" value="F:nitronate monooxygenase activity"/>
    <property type="evidence" value="ECO:0007669"/>
    <property type="project" value="InterPro"/>
</dbReference>
<name>A0A543NIV3_9ACTN</name>
<dbReference type="InterPro" id="IPR004136">
    <property type="entry name" value="NMO"/>
</dbReference>
<dbReference type="InterPro" id="IPR001295">
    <property type="entry name" value="Dihydroorotate_DH_CS"/>
</dbReference>
<evidence type="ECO:0000256" key="5">
    <source>
        <dbReference type="ARBA" id="ARBA00022643"/>
    </source>
</evidence>
<evidence type="ECO:0000256" key="7">
    <source>
        <dbReference type="ARBA" id="ARBA00023033"/>
    </source>
</evidence>
<dbReference type="GO" id="GO:0016627">
    <property type="term" value="F:oxidoreductase activity, acting on the CH-CH group of donors"/>
    <property type="evidence" value="ECO:0007669"/>
    <property type="project" value="InterPro"/>
</dbReference>
<keyword evidence="4" id="KW-0285">Flavoprotein</keyword>
<dbReference type="Gene3D" id="3.20.20.70">
    <property type="entry name" value="Aldolase class I"/>
    <property type="match status" value="1"/>
</dbReference>
<reference evidence="11 12" key="1">
    <citation type="submission" date="2019-06" db="EMBL/GenBank/DDBJ databases">
        <title>Sequencing the genomes of 1000 actinobacteria strains.</title>
        <authorList>
            <person name="Klenk H.-P."/>
        </authorList>
    </citation>
    <scope>NUCLEOTIDE SEQUENCE [LARGE SCALE GENOMIC DNA]</scope>
    <source>
        <strain evidence="11 12">DSM 45015</strain>
    </source>
</reference>
<evidence type="ECO:0000256" key="4">
    <source>
        <dbReference type="ARBA" id="ARBA00022630"/>
    </source>
</evidence>
<dbReference type="Proteomes" id="UP000317422">
    <property type="component" value="Unassembled WGS sequence"/>
</dbReference>
<organism evidence="11 12">
    <name type="scientific">Haloactinospora alba</name>
    <dbReference type="NCBI Taxonomy" id="405555"/>
    <lineage>
        <taxon>Bacteria</taxon>
        <taxon>Bacillati</taxon>
        <taxon>Actinomycetota</taxon>
        <taxon>Actinomycetes</taxon>
        <taxon>Streptosporangiales</taxon>
        <taxon>Nocardiopsidaceae</taxon>
        <taxon>Haloactinospora</taxon>
    </lineage>
</organism>
<dbReference type="GO" id="GO:0009636">
    <property type="term" value="P:response to toxic substance"/>
    <property type="evidence" value="ECO:0007669"/>
    <property type="project" value="UniProtKB-KW"/>
</dbReference>
<evidence type="ECO:0000256" key="6">
    <source>
        <dbReference type="ARBA" id="ARBA00023002"/>
    </source>
</evidence>
<proteinExistence type="inferred from homology"/>